<keyword evidence="9" id="KW-1133">Transmembrane helix</keyword>
<dbReference type="EMBL" id="JRHC01000001">
    <property type="protein sequence ID" value="KJF44255.1"/>
    <property type="molecule type" value="Genomic_DNA"/>
</dbReference>
<dbReference type="GO" id="GO:0007234">
    <property type="term" value="P:osmosensory signaling via phosphorelay pathway"/>
    <property type="evidence" value="ECO:0007669"/>
    <property type="project" value="TreeGrafter"/>
</dbReference>
<dbReference type="Pfam" id="PF00512">
    <property type="entry name" value="HisKA"/>
    <property type="match status" value="1"/>
</dbReference>
<evidence type="ECO:0000313" key="13">
    <source>
        <dbReference type="Proteomes" id="UP000032544"/>
    </source>
</evidence>
<evidence type="ECO:0000256" key="5">
    <source>
        <dbReference type="ARBA" id="ARBA00022741"/>
    </source>
</evidence>
<name>A0A0D8JBA8_9BACT</name>
<feature type="transmembrane region" description="Helical" evidence="9">
    <location>
        <begin position="452"/>
        <end position="472"/>
    </location>
</feature>
<dbReference type="AlphaFoldDB" id="A0A0D8JBA8"/>
<keyword evidence="4" id="KW-0808">Transferase</keyword>
<evidence type="ECO:0000256" key="1">
    <source>
        <dbReference type="ARBA" id="ARBA00000085"/>
    </source>
</evidence>
<keyword evidence="9" id="KW-0812">Transmembrane</keyword>
<comment type="catalytic activity">
    <reaction evidence="1">
        <text>ATP + protein L-histidine = ADP + protein N-phospho-L-histidine.</text>
        <dbReference type="EC" id="2.7.13.3"/>
    </reaction>
</comment>
<dbReference type="GO" id="GO:0000155">
    <property type="term" value="F:phosphorelay sensor kinase activity"/>
    <property type="evidence" value="ECO:0007669"/>
    <property type="project" value="InterPro"/>
</dbReference>
<evidence type="ECO:0000256" key="7">
    <source>
        <dbReference type="ARBA" id="ARBA00022840"/>
    </source>
</evidence>
<gene>
    <name evidence="12" type="ORF">LH29_01680</name>
</gene>
<evidence type="ECO:0000256" key="6">
    <source>
        <dbReference type="ARBA" id="ARBA00022777"/>
    </source>
</evidence>
<dbReference type="GO" id="GO:0000156">
    <property type="term" value="F:phosphorelay response regulator activity"/>
    <property type="evidence" value="ECO:0007669"/>
    <property type="project" value="TreeGrafter"/>
</dbReference>
<keyword evidence="6" id="KW-0418">Kinase</keyword>
<dbReference type="EC" id="2.7.13.3" evidence="2"/>
<dbReference type="Pfam" id="PF13181">
    <property type="entry name" value="TPR_8"/>
    <property type="match status" value="2"/>
</dbReference>
<evidence type="ECO:0000256" key="9">
    <source>
        <dbReference type="SAM" id="Phobius"/>
    </source>
</evidence>
<dbReference type="InterPro" id="IPR050351">
    <property type="entry name" value="BphY/WalK/GraS-like"/>
</dbReference>
<keyword evidence="10" id="KW-0732">Signal</keyword>
<dbReference type="CDD" id="cd00075">
    <property type="entry name" value="HATPase"/>
    <property type="match status" value="1"/>
</dbReference>
<dbReference type="SMART" id="SM00388">
    <property type="entry name" value="HisKA"/>
    <property type="match status" value="1"/>
</dbReference>
<dbReference type="OrthoDB" id="1116352at2"/>
<evidence type="ECO:0000256" key="10">
    <source>
        <dbReference type="SAM" id="SignalP"/>
    </source>
</evidence>
<dbReference type="InterPro" id="IPR003594">
    <property type="entry name" value="HATPase_dom"/>
</dbReference>
<dbReference type="InterPro" id="IPR004358">
    <property type="entry name" value="Sig_transdc_His_kin-like_C"/>
</dbReference>
<dbReference type="Proteomes" id="UP000032544">
    <property type="component" value="Unassembled WGS sequence"/>
</dbReference>
<dbReference type="GO" id="GO:0005524">
    <property type="term" value="F:ATP binding"/>
    <property type="evidence" value="ECO:0007669"/>
    <property type="project" value="UniProtKB-KW"/>
</dbReference>
<accession>A0A0D8JBA8</accession>
<dbReference type="Pfam" id="PF13424">
    <property type="entry name" value="TPR_12"/>
    <property type="match status" value="2"/>
</dbReference>
<feature type="signal peptide" evidence="10">
    <location>
        <begin position="1"/>
        <end position="22"/>
    </location>
</feature>
<keyword evidence="7" id="KW-0067">ATP-binding</keyword>
<keyword evidence="13" id="KW-1185">Reference proteome</keyword>
<dbReference type="Gene3D" id="1.25.40.10">
    <property type="entry name" value="Tetratricopeptide repeat domain"/>
    <property type="match status" value="3"/>
</dbReference>
<dbReference type="SMART" id="SM00387">
    <property type="entry name" value="HATPase_c"/>
    <property type="match status" value="1"/>
</dbReference>
<dbReference type="InterPro" id="IPR005467">
    <property type="entry name" value="His_kinase_dom"/>
</dbReference>
<dbReference type="STRING" id="1544798.LH29_01680"/>
<dbReference type="FunFam" id="3.30.565.10:FF:000006">
    <property type="entry name" value="Sensor histidine kinase WalK"/>
    <property type="match status" value="1"/>
</dbReference>
<dbReference type="RefSeq" id="WP_045025812.1">
    <property type="nucleotide sequence ID" value="NZ_JRHC01000001.1"/>
</dbReference>
<dbReference type="PROSITE" id="PS50109">
    <property type="entry name" value="HIS_KIN"/>
    <property type="match status" value="1"/>
</dbReference>
<keyword evidence="5" id="KW-0547">Nucleotide-binding</keyword>
<evidence type="ECO:0000313" key="12">
    <source>
        <dbReference type="EMBL" id="KJF44255.1"/>
    </source>
</evidence>
<reference evidence="12 13" key="1">
    <citation type="submission" date="2014-09" db="EMBL/GenBank/DDBJ databases">
        <title>Draft Genome Sequence of Draconibacterium sp. JN14CK-3.</title>
        <authorList>
            <person name="Dong C."/>
            <person name="Lai Q."/>
            <person name="Shao Z."/>
        </authorList>
    </citation>
    <scope>NUCLEOTIDE SEQUENCE [LARGE SCALE GENOMIC DNA]</scope>
    <source>
        <strain evidence="12 13">JN14CK-3</strain>
    </source>
</reference>
<keyword evidence="9" id="KW-0472">Membrane</keyword>
<dbReference type="GO" id="GO:0030295">
    <property type="term" value="F:protein kinase activator activity"/>
    <property type="evidence" value="ECO:0007669"/>
    <property type="project" value="TreeGrafter"/>
</dbReference>
<feature type="chain" id="PRO_5002331170" description="histidine kinase" evidence="10">
    <location>
        <begin position="23"/>
        <end position="713"/>
    </location>
</feature>
<dbReference type="PRINTS" id="PR00344">
    <property type="entry name" value="BCTRLSENSOR"/>
</dbReference>
<dbReference type="InterPro" id="IPR036890">
    <property type="entry name" value="HATPase_C_sf"/>
</dbReference>
<dbReference type="SUPFAM" id="SSF47384">
    <property type="entry name" value="Homodimeric domain of signal transducing histidine kinase"/>
    <property type="match status" value="1"/>
</dbReference>
<organism evidence="12 13">
    <name type="scientific">Draconibacterium sediminis</name>
    <dbReference type="NCBI Taxonomy" id="1544798"/>
    <lineage>
        <taxon>Bacteria</taxon>
        <taxon>Pseudomonadati</taxon>
        <taxon>Bacteroidota</taxon>
        <taxon>Bacteroidia</taxon>
        <taxon>Marinilabiliales</taxon>
        <taxon>Prolixibacteraceae</taxon>
        <taxon>Draconibacterium</taxon>
    </lineage>
</organism>
<dbReference type="InterPro" id="IPR003661">
    <property type="entry name" value="HisK_dim/P_dom"/>
</dbReference>
<dbReference type="SUPFAM" id="SSF48452">
    <property type="entry name" value="TPR-like"/>
    <property type="match status" value="2"/>
</dbReference>
<proteinExistence type="predicted"/>
<feature type="domain" description="Histidine kinase" evidence="11">
    <location>
        <begin position="495"/>
        <end position="713"/>
    </location>
</feature>
<dbReference type="InterPro" id="IPR011990">
    <property type="entry name" value="TPR-like_helical_dom_sf"/>
</dbReference>
<dbReference type="Gene3D" id="1.10.287.130">
    <property type="match status" value="1"/>
</dbReference>
<sequence>MIKIRKSAHSIFLVLLFITQYAFCTASGANTLVDSLRQVIQNNQGAKKTDAQLDLAMAFMGEDNDQALTLARTALNTAKERDNKKLQMRALLTLGRIYHDLNNNSRSLACYDSALNIAYQLDDFWYQSDIFLRTGINQHTSGHHLEALQSFNQAIQTGRQSDNYRVVGAAYSMMGTVFRVNGLYDRAIEYIIKARLNYEKADFTEGYAWSAYLLGRIYNDLRLMDKAMEYFMLSLETYEELAQKDQNKNGVVICYEQIGILNLLQGNTDEARKYIENTLQIFEENNSEYGTSNAYKNLGRIEYESGNYALAEKYLKQSLNSKIKLNDYLSQPSLYLYIGLCYIDTERTNAGLTSILKGLDQAIINNQKSIQLDIYSKLSDIYLNLNDLDKALACQQQQINIQDSLLFGAANIKIEQLQGIYELDAKNSQIAALEQQNEINRLELRQHRTSRILMIIAVLLAIIISCIIYIFYQRMRQKNNQLEEANQAKDKFFAIIAHDLRGPVHTQTAFLDHLHQEFNSLKKDELKNLLKLLVSASENISDLLDNLLLWAQSQVEKIEVKTVELELKGVIQNTVEKLQQSANLKQIAILLDTDNQLKVLSDANMLQTIVRNIISNAIKFTPRGGSINVKTFGSVQKEVTIQITDNGLGMDSEKLNQLFDISSKSHSQGTENEKSNGMGLILVKDFVEKNKGTINIESEKGKGTSVIITLPQA</sequence>
<evidence type="ECO:0000256" key="3">
    <source>
        <dbReference type="ARBA" id="ARBA00022553"/>
    </source>
</evidence>
<dbReference type="PANTHER" id="PTHR42878">
    <property type="entry name" value="TWO-COMPONENT HISTIDINE KINASE"/>
    <property type="match status" value="1"/>
</dbReference>
<dbReference type="CDD" id="cd00082">
    <property type="entry name" value="HisKA"/>
    <property type="match status" value="1"/>
</dbReference>
<dbReference type="Pfam" id="PF02518">
    <property type="entry name" value="HATPase_c"/>
    <property type="match status" value="1"/>
</dbReference>
<evidence type="ECO:0000259" key="11">
    <source>
        <dbReference type="PROSITE" id="PS50109"/>
    </source>
</evidence>
<dbReference type="Gene3D" id="3.30.565.10">
    <property type="entry name" value="Histidine kinase-like ATPase, C-terminal domain"/>
    <property type="match status" value="1"/>
</dbReference>
<protein>
    <recommendedName>
        <fullName evidence="2">histidine kinase</fullName>
        <ecNumber evidence="2">2.7.13.3</ecNumber>
    </recommendedName>
</protein>
<dbReference type="InterPro" id="IPR036097">
    <property type="entry name" value="HisK_dim/P_sf"/>
</dbReference>
<evidence type="ECO:0000256" key="2">
    <source>
        <dbReference type="ARBA" id="ARBA00012438"/>
    </source>
</evidence>
<evidence type="ECO:0000256" key="4">
    <source>
        <dbReference type="ARBA" id="ARBA00022679"/>
    </source>
</evidence>
<evidence type="ECO:0000256" key="8">
    <source>
        <dbReference type="ARBA" id="ARBA00023012"/>
    </source>
</evidence>
<dbReference type="SUPFAM" id="SSF55874">
    <property type="entry name" value="ATPase domain of HSP90 chaperone/DNA topoisomerase II/histidine kinase"/>
    <property type="match status" value="1"/>
</dbReference>
<keyword evidence="8" id="KW-0902">Two-component regulatory system</keyword>
<keyword evidence="3" id="KW-0597">Phosphoprotein</keyword>
<dbReference type="SMART" id="SM00028">
    <property type="entry name" value="TPR"/>
    <property type="match status" value="8"/>
</dbReference>
<comment type="caution">
    <text evidence="12">The sequence shown here is derived from an EMBL/GenBank/DDBJ whole genome shotgun (WGS) entry which is preliminary data.</text>
</comment>
<dbReference type="InterPro" id="IPR019734">
    <property type="entry name" value="TPR_rpt"/>
</dbReference>
<dbReference type="PANTHER" id="PTHR42878:SF7">
    <property type="entry name" value="SENSOR HISTIDINE KINASE GLRK"/>
    <property type="match status" value="1"/>
</dbReference>